<evidence type="ECO:0000259" key="4">
    <source>
        <dbReference type="Pfam" id="PF04500"/>
    </source>
</evidence>
<evidence type="ECO:0000313" key="5">
    <source>
        <dbReference type="EMBL" id="KAH3892740.1"/>
    </source>
</evidence>
<proteinExistence type="predicted"/>
<evidence type="ECO:0000256" key="3">
    <source>
        <dbReference type="ARBA" id="ARBA00022833"/>
    </source>
</evidence>
<dbReference type="Pfam" id="PF04500">
    <property type="entry name" value="FLYWCH"/>
    <property type="match status" value="1"/>
</dbReference>
<evidence type="ECO:0000256" key="1">
    <source>
        <dbReference type="ARBA" id="ARBA00022723"/>
    </source>
</evidence>
<sequence>MVSNRSPEGKQPHNDAQITITISSIMEFIRSRRGAAKLCNEGFSYTKKKETKSTIRWECSQRRSDNCKGTVTSENPVS</sequence>
<reference evidence="5" key="2">
    <citation type="submission" date="2020-11" db="EMBL/GenBank/DDBJ databases">
        <authorList>
            <person name="McCartney M.A."/>
            <person name="Auch B."/>
            <person name="Kono T."/>
            <person name="Mallez S."/>
            <person name="Becker A."/>
            <person name="Gohl D.M."/>
            <person name="Silverstein K.A.T."/>
            <person name="Koren S."/>
            <person name="Bechman K.B."/>
            <person name="Herman A."/>
            <person name="Abrahante J.E."/>
            <person name="Garbe J."/>
        </authorList>
    </citation>
    <scope>NUCLEOTIDE SEQUENCE</scope>
    <source>
        <strain evidence="5">Duluth1</strain>
        <tissue evidence="5">Whole animal</tissue>
    </source>
</reference>
<evidence type="ECO:0000256" key="2">
    <source>
        <dbReference type="ARBA" id="ARBA00022771"/>
    </source>
</evidence>
<keyword evidence="3" id="KW-0862">Zinc</keyword>
<keyword evidence="6" id="KW-1185">Reference proteome</keyword>
<organism evidence="5 6">
    <name type="scientific">Dreissena polymorpha</name>
    <name type="common">Zebra mussel</name>
    <name type="synonym">Mytilus polymorpha</name>
    <dbReference type="NCBI Taxonomy" id="45954"/>
    <lineage>
        <taxon>Eukaryota</taxon>
        <taxon>Metazoa</taxon>
        <taxon>Spiralia</taxon>
        <taxon>Lophotrochozoa</taxon>
        <taxon>Mollusca</taxon>
        <taxon>Bivalvia</taxon>
        <taxon>Autobranchia</taxon>
        <taxon>Heteroconchia</taxon>
        <taxon>Euheterodonta</taxon>
        <taxon>Imparidentia</taxon>
        <taxon>Neoheterodontei</taxon>
        <taxon>Myida</taxon>
        <taxon>Dreissenoidea</taxon>
        <taxon>Dreissenidae</taxon>
        <taxon>Dreissena</taxon>
    </lineage>
</organism>
<accession>A0A9D4S6T5</accession>
<dbReference type="GO" id="GO:0008270">
    <property type="term" value="F:zinc ion binding"/>
    <property type="evidence" value="ECO:0007669"/>
    <property type="project" value="UniProtKB-KW"/>
</dbReference>
<protein>
    <recommendedName>
        <fullName evidence="4">FLYWCH-type domain-containing protein</fullName>
    </recommendedName>
</protein>
<keyword evidence="1" id="KW-0479">Metal-binding</keyword>
<dbReference type="Gene3D" id="2.20.25.240">
    <property type="match status" value="1"/>
</dbReference>
<dbReference type="EMBL" id="JAIWYP010000001">
    <property type="protein sequence ID" value="KAH3892740.1"/>
    <property type="molecule type" value="Genomic_DNA"/>
</dbReference>
<dbReference type="Proteomes" id="UP000828390">
    <property type="component" value="Unassembled WGS sequence"/>
</dbReference>
<name>A0A9D4S6T5_DREPO</name>
<dbReference type="AlphaFoldDB" id="A0A9D4S6T5"/>
<feature type="domain" description="FLYWCH-type" evidence="4">
    <location>
        <begin position="28"/>
        <end position="74"/>
    </location>
</feature>
<gene>
    <name evidence="5" type="ORF">DPMN_016868</name>
</gene>
<comment type="caution">
    <text evidence="5">The sequence shown here is derived from an EMBL/GenBank/DDBJ whole genome shotgun (WGS) entry which is preliminary data.</text>
</comment>
<evidence type="ECO:0000313" key="6">
    <source>
        <dbReference type="Proteomes" id="UP000828390"/>
    </source>
</evidence>
<keyword evidence="2" id="KW-0863">Zinc-finger</keyword>
<reference evidence="5" key="1">
    <citation type="journal article" date="2019" name="bioRxiv">
        <title>The Genome of the Zebra Mussel, Dreissena polymorpha: A Resource for Invasive Species Research.</title>
        <authorList>
            <person name="McCartney M.A."/>
            <person name="Auch B."/>
            <person name="Kono T."/>
            <person name="Mallez S."/>
            <person name="Zhang Y."/>
            <person name="Obille A."/>
            <person name="Becker A."/>
            <person name="Abrahante J.E."/>
            <person name="Garbe J."/>
            <person name="Badalamenti J.P."/>
            <person name="Herman A."/>
            <person name="Mangelson H."/>
            <person name="Liachko I."/>
            <person name="Sullivan S."/>
            <person name="Sone E.D."/>
            <person name="Koren S."/>
            <person name="Silverstein K.A.T."/>
            <person name="Beckman K.B."/>
            <person name="Gohl D.M."/>
        </authorList>
    </citation>
    <scope>NUCLEOTIDE SEQUENCE</scope>
    <source>
        <strain evidence="5">Duluth1</strain>
        <tissue evidence="5">Whole animal</tissue>
    </source>
</reference>
<dbReference type="InterPro" id="IPR007588">
    <property type="entry name" value="Znf_FLYWCH"/>
</dbReference>